<reference evidence="1" key="1">
    <citation type="submission" date="2025-02" db="EMBL/GenBank/DDBJ databases">
        <title>Complete genome sequences of 52 Bacillus and Priestia strains isolated from West-African fermentations and 26 reference strains from the DSMZ collection.</title>
        <authorList>
            <person name="Wiedenbein E.S."/>
            <person name="Canoy T.S."/>
            <person name="Hui Y."/>
            <person name="Parkouda C."/>
            <person name="Dawende C."/>
            <person name="Ametefe E."/>
            <person name="Jespersen L."/>
            <person name="Nielsen D.S."/>
        </authorList>
    </citation>
    <scope>NUCLEOTIDE SEQUENCE</scope>
    <source>
        <strain evidence="1">PRO122</strain>
    </source>
</reference>
<evidence type="ECO:0000313" key="2">
    <source>
        <dbReference type="Proteomes" id="UP001217185"/>
    </source>
</evidence>
<dbReference type="EMBL" id="CP121756">
    <property type="protein sequence ID" value="XRL90441.1"/>
    <property type="molecule type" value="Genomic_DNA"/>
</dbReference>
<proteinExistence type="predicted"/>
<gene>
    <name evidence="1" type="ORF">P5658_01850</name>
</gene>
<organism evidence="1 2">
    <name type="scientific">Bacillus subtilis</name>
    <dbReference type="NCBI Taxonomy" id="1423"/>
    <lineage>
        <taxon>Bacteria</taxon>
        <taxon>Bacillati</taxon>
        <taxon>Bacillota</taxon>
        <taxon>Bacilli</taxon>
        <taxon>Bacillales</taxon>
        <taxon>Bacillaceae</taxon>
        <taxon>Bacillus</taxon>
    </lineage>
</organism>
<protein>
    <submittedName>
        <fullName evidence="1">PLP-dependent aminotransferase family protein</fullName>
    </submittedName>
</protein>
<evidence type="ECO:0000313" key="1">
    <source>
        <dbReference type="EMBL" id="XRL90441.1"/>
    </source>
</evidence>
<accession>A0AC62A1L4</accession>
<sequence>MSKFIRGLEINKAEANKQIIRLSTGEISPDLLPTKKTKELIQTSSRKLSLGYSEAKGNIHLREIISEHLKSKGIEASLSSILIVSGGLQSLQLISLGLLKHGSTIFLEKPSYLNSVQVFQSAGINLLGIPMDNEGILIGTLERFMRQHNGSLLYTTPSFHNPTGISMSSNRRMELLDSCRNLRLPIIEDDVYGDLWFEGNCPKSLKSLDNQGLVLYIGSTSKTLGPGLRIGWIVGPEPVIDRLSDIKMKIDYGSSSLSQFVVTEWLSKGLYYDYMIKIRKELKLRRDFTIVILHKYFKRFASWTVPTGGFYIWLSINKQISIEKLFVQALNEGILLNPGSIYDQYDHQHLRLSYSYVSFDQLERGLIRLSELIQEL</sequence>
<dbReference type="Proteomes" id="UP001217185">
    <property type="component" value="Chromosome"/>
</dbReference>
<keyword evidence="1" id="KW-0032">Aminotransferase</keyword>
<keyword evidence="1" id="KW-0808">Transferase</keyword>
<name>A0AC62A1L4_BACIU</name>